<accession>A0ABT5S8G2</accession>
<keyword evidence="1" id="KW-1277">Toxin-antitoxin system</keyword>
<dbReference type="EMBL" id="JAOSLC020000003">
    <property type="protein sequence ID" value="MDD7913875.1"/>
    <property type="molecule type" value="Genomic_DNA"/>
</dbReference>
<evidence type="ECO:0000313" key="3">
    <source>
        <dbReference type="Proteomes" id="UP001151478"/>
    </source>
</evidence>
<dbReference type="Pfam" id="PF05016">
    <property type="entry name" value="ParE_toxin"/>
    <property type="match status" value="1"/>
</dbReference>
<protein>
    <submittedName>
        <fullName evidence="2">Type II toxin-antitoxin system RelE/ParE family toxin</fullName>
    </submittedName>
</protein>
<dbReference type="InterPro" id="IPR007712">
    <property type="entry name" value="RelE/ParE_toxin"/>
</dbReference>
<keyword evidence="3" id="KW-1185">Reference proteome</keyword>
<evidence type="ECO:0000313" key="2">
    <source>
        <dbReference type="EMBL" id="MDD7913875.1"/>
    </source>
</evidence>
<organism evidence="2 3">
    <name type="scientific">Polaribacter ponticola</name>
    <dbReference type="NCBI Taxonomy" id="2978475"/>
    <lineage>
        <taxon>Bacteria</taxon>
        <taxon>Pseudomonadati</taxon>
        <taxon>Bacteroidota</taxon>
        <taxon>Flavobacteriia</taxon>
        <taxon>Flavobacteriales</taxon>
        <taxon>Flavobacteriaceae</taxon>
    </lineage>
</organism>
<dbReference type="Proteomes" id="UP001151478">
    <property type="component" value="Unassembled WGS sequence"/>
</dbReference>
<evidence type="ECO:0000256" key="1">
    <source>
        <dbReference type="ARBA" id="ARBA00022649"/>
    </source>
</evidence>
<sequence>MKIIWSDFAKSMLKDIHYYYKKKVNKVIAERIINNIFTATNQLKEFPNSGTEEETLKRLKQNHKYLVNGNYKIIYKEIKEGVLITDVFDTRQNPTKINR</sequence>
<gene>
    <name evidence="2" type="ORF">N5A56_005310</name>
</gene>
<comment type="caution">
    <text evidence="2">The sequence shown here is derived from an EMBL/GenBank/DDBJ whole genome shotgun (WGS) entry which is preliminary data.</text>
</comment>
<dbReference type="InterPro" id="IPR035093">
    <property type="entry name" value="RelE/ParE_toxin_dom_sf"/>
</dbReference>
<dbReference type="RefSeq" id="WP_265724552.1">
    <property type="nucleotide sequence ID" value="NZ_JAOSLC020000003.1"/>
</dbReference>
<proteinExistence type="predicted"/>
<reference evidence="2" key="1">
    <citation type="submission" date="2023-02" db="EMBL/GenBank/DDBJ databases">
        <title>Polaribacter ponticola sp. nov., isolated from seawater.</title>
        <authorList>
            <person name="Baek J.H."/>
            <person name="Kim J.M."/>
            <person name="Choi D.G."/>
            <person name="Jeon C.O."/>
        </authorList>
    </citation>
    <scope>NUCLEOTIDE SEQUENCE</scope>
    <source>
        <strain evidence="2">MSW5</strain>
    </source>
</reference>
<name>A0ABT5S8G2_9FLAO</name>
<dbReference type="Gene3D" id="3.30.2310.20">
    <property type="entry name" value="RelE-like"/>
    <property type="match status" value="1"/>
</dbReference>